<gene>
    <name evidence="2" type="ORF">GCM10010201_34080</name>
</gene>
<keyword evidence="3" id="KW-1185">Reference proteome</keyword>
<name>A0ABN3NR04_9ACTN</name>
<reference evidence="2 3" key="1">
    <citation type="journal article" date="2019" name="Int. J. Syst. Evol. Microbiol.">
        <title>The Global Catalogue of Microorganisms (GCM) 10K type strain sequencing project: providing services to taxonomists for standard genome sequencing and annotation.</title>
        <authorList>
            <consortium name="The Broad Institute Genomics Platform"/>
            <consortium name="The Broad Institute Genome Sequencing Center for Infectious Disease"/>
            <person name="Wu L."/>
            <person name="Ma J."/>
        </authorList>
    </citation>
    <scope>NUCLEOTIDE SEQUENCE [LARGE SCALE GENOMIC DNA]</scope>
    <source>
        <strain evidence="2 3">JCM 3367</strain>
    </source>
</reference>
<sequence length="126" mass="13959">MKRLITAAVVLASLAATFIASPAKATGKNYKGGVELWFTAPKQIKKCRLVRLQADVFSAGESDVYWVGFQFKRTGTSRYVNKRIKSVKGGQARAFPKQCFPGTWRATVFVGDWTGPSVTRSVKVRR</sequence>
<accession>A0ABN3NR04</accession>
<evidence type="ECO:0000313" key="3">
    <source>
        <dbReference type="Proteomes" id="UP001499978"/>
    </source>
</evidence>
<evidence type="ECO:0000256" key="1">
    <source>
        <dbReference type="SAM" id="SignalP"/>
    </source>
</evidence>
<protein>
    <submittedName>
        <fullName evidence="2">Uncharacterized protein</fullName>
    </submittedName>
</protein>
<dbReference type="EMBL" id="BAAARY010000028">
    <property type="protein sequence ID" value="GAA2531758.1"/>
    <property type="molecule type" value="Genomic_DNA"/>
</dbReference>
<organism evidence="2 3">
    <name type="scientific">Pilimelia columellifera subsp. columellifera</name>
    <dbReference type="NCBI Taxonomy" id="706583"/>
    <lineage>
        <taxon>Bacteria</taxon>
        <taxon>Bacillati</taxon>
        <taxon>Actinomycetota</taxon>
        <taxon>Actinomycetes</taxon>
        <taxon>Micromonosporales</taxon>
        <taxon>Micromonosporaceae</taxon>
        <taxon>Pilimelia</taxon>
    </lineage>
</organism>
<dbReference type="Proteomes" id="UP001499978">
    <property type="component" value="Unassembled WGS sequence"/>
</dbReference>
<feature type="signal peptide" evidence="1">
    <location>
        <begin position="1"/>
        <end position="25"/>
    </location>
</feature>
<evidence type="ECO:0000313" key="2">
    <source>
        <dbReference type="EMBL" id="GAA2531758.1"/>
    </source>
</evidence>
<proteinExistence type="predicted"/>
<keyword evidence="1" id="KW-0732">Signal</keyword>
<feature type="chain" id="PRO_5045154847" evidence="1">
    <location>
        <begin position="26"/>
        <end position="126"/>
    </location>
</feature>
<comment type="caution">
    <text evidence="2">The sequence shown here is derived from an EMBL/GenBank/DDBJ whole genome shotgun (WGS) entry which is preliminary data.</text>
</comment>